<reference evidence="4" key="1">
    <citation type="submission" date="2017-07" db="EMBL/GenBank/DDBJ databases">
        <authorList>
            <person name="Varghese N."/>
            <person name="Submissions S."/>
        </authorList>
    </citation>
    <scope>NUCLEOTIDE SEQUENCE [LARGE SCALE GENOMIC DNA]</scope>
    <source>
        <strain evidence="4">NLAE-zl-C134</strain>
    </source>
</reference>
<keyword evidence="4" id="KW-1185">Reference proteome</keyword>
<dbReference type="Pfam" id="PF13408">
    <property type="entry name" value="Zn_ribbon_recom"/>
    <property type="match status" value="1"/>
</dbReference>
<dbReference type="SUPFAM" id="SSF53041">
    <property type="entry name" value="Resolvase-like"/>
    <property type="match status" value="1"/>
</dbReference>
<feature type="domain" description="Recombinase" evidence="2">
    <location>
        <begin position="172"/>
        <end position="305"/>
    </location>
</feature>
<dbReference type="Proteomes" id="UP000254051">
    <property type="component" value="Unassembled WGS sequence"/>
</dbReference>
<keyword evidence="1" id="KW-0175">Coiled coil</keyword>
<evidence type="ECO:0000313" key="4">
    <source>
        <dbReference type="Proteomes" id="UP000254051"/>
    </source>
</evidence>
<feature type="coiled-coil region" evidence="1">
    <location>
        <begin position="393"/>
        <end position="455"/>
    </location>
</feature>
<dbReference type="RefSeq" id="WP_109713648.1">
    <property type="nucleotide sequence ID" value="NZ_QGDS01000014.1"/>
</dbReference>
<evidence type="ECO:0000313" key="3">
    <source>
        <dbReference type="EMBL" id="SUQ15629.1"/>
    </source>
</evidence>
<name>A0A315ZS32_9FIRM</name>
<dbReference type="Gene3D" id="3.40.50.1390">
    <property type="entry name" value="Resolvase, N-terminal catalytic domain"/>
    <property type="match status" value="1"/>
</dbReference>
<dbReference type="GO" id="GO:0000150">
    <property type="term" value="F:DNA strand exchange activity"/>
    <property type="evidence" value="ECO:0007669"/>
    <property type="project" value="InterPro"/>
</dbReference>
<dbReference type="EMBL" id="UHJJ01000014">
    <property type="protein sequence ID" value="SUQ15629.1"/>
    <property type="molecule type" value="Genomic_DNA"/>
</dbReference>
<proteinExistence type="predicted"/>
<dbReference type="GO" id="GO:0003677">
    <property type="term" value="F:DNA binding"/>
    <property type="evidence" value="ECO:0007669"/>
    <property type="project" value="InterPro"/>
</dbReference>
<dbReference type="Gene3D" id="3.90.1750.20">
    <property type="entry name" value="Putative Large Serine Recombinase, Chain B, Domain 2"/>
    <property type="match status" value="1"/>
</dbReference>
<dbReference type="InterPro" id="IPR050639">
    <property type="entry name" value="SSR_resolvase"/>
</dbReference>
<sequence>MLKKYLVALYCRLSRADAEFGQVVNESESIKNQIDQLLKYTTEMPEHEYMEILVFVDDGYTGRNFKRPDFIKLHKMILEKKVDCIIVKDFSRFGRDYIELGDYLEQIFPMYGIRFISVNDHYDTKLQTEPNPVDVGFKNLLYTYYSKDLSKKARKSIEQRKREGCFTCGPVRFGFVKKAGSKVELEIDEKAAQIIRYVFTLAENGIKTKEIAVRLNKEGIMTPAMYSYKYNRKCKWNMAKKEENSWTQSGVAKILRDERYTGTYIEYVEGENGKECIRIPGKYPEIVSYDTFHDAQKVMINRKYPNKSGASDNLFKGIIKCGHCNHALALSRGKQDRYYYCKNSKFDLSKGCQEEHFSEQELKDCVLKAIQDYLSILKKTGEDKVKEYNWKGKKTSGQNKARLEKESQKLEEQFLTLYEQYKVGELSKEEFIEERNAMNSRKQEVEEELAILHEQGDKVIGLEVQRKQFRYEMIAELSEEVVNKYIKKLLIYGKNEIKIAWKLKNPFEDI</sequence>
<dbReference type="InterPro" id="IPR006119">
    <property type="entry name" value="Resolv_N"/>
</dbReference>
<protein>
    <submittedName>
        <fullName evidence="3">Site-specific DNA recombinase</fullName>
    </submittedName>
</protein>
<evidence type="ECO:0000256" key="1">
    <source>
        <dbReference type="SAM" id="Coils"/>
    </source>
</evidence>
<dbReference type="PROSITE" id="PS51737">
    <property type="entry name" value="RECOMBINASE_DNA_BIND"/>
    <property type="match status" value="1"/>
</dbReference>
<dbReference type="AlphaFoldDB" id="A0A315ZS32"/>
<dbReference type="PANTHER" id="PTHR30461:SF23">
    <property type="entry name" value="DNA RECOMBINASE-RELATED"/>
    <property type="match status" value="1"/>
</dbReference>
<organism evidence="3 4">
    <name type="scientific">Faecalicatena contorta</name>
    <dbReference type="NCBI Taxonomy" id="39482"/>
    <lineage>
        <taxon>Bacteria</taxon>
        <taxon>Bacillati</taxon>
        <taxon>Bacillota</taxon>
        <taxon>Clostridia</taxon>
        <taxon>Lachnospirales</taxon>
        <taxon>Lachnospiraceae</taxon>
        <taxon>Faecalicatena</taxon>
    </lineage>
</organism>
<dbReference type="SMART" id="SM00857">
    <property type="entry name" value="Resolvase"/>
    <property type="match status" value="1"/>
</dbReference>
<dbReference type="InterPro" id="IPR036162">
    <property type="entry name" value="Resolvase-like_N_sf"/>
</dbReference>
<dbReference type="Pfam" id="PF07508">
    <property type="entry name" value="Recombinase"/>
    <property type="match status" value="1"/>
</dbReference>
<dbReference type="PANTHER" id="PTHR30461">
    <property type="entry name" value="DNA-INVERTASE FROM LAMBDOID PROPHAGE"/>
    <property type="match status" value="1"/>
</dbReference>
<evidence type="ECO:0000259" key="2">
    <source>
        <dbReference type="PROSITE" id="PS51737"/>
    </source>
</evidence>
<dbReference type="InterPro" id="IPR025827">
    <property type="entry name" value="Zn_ribbon_recom_dom"/>
</dbReference>
<dbReference type="InterPro" id="IPR011109">
    <property type="entry name" value="DNA_bind_recombinase_dom"/>
</dbReference>
<dbReference type="OrthoDB" id="9784557at2"/>
<gene>
    <name evidence="3" type="ORF">SAMN05216529_11478</name>
</gene>
<accession>A0A315ZS32</accession>
<dbReference type="Pfam" id="PF00239">
    <property type="entry name" value="Resolvase"/>
    <property type="match status" value="1"/>
</dbReference>
<dbReference type="InterPro" id="IPR038109">
    <property type="entry name" value="DNA_bind_recomb_sf"/>
</dbReference>